<name>A0A914DN80_9BILA</name>
<proteinExistence type="predicted"/>
<accession>A0A914DN80</accession>
<protein>
    <submittedName>
        <fullName evidence="3">Uncharacterized protein</fullName>
    </submittedName>
</protein>
<sequence length="701" mass="78941">MNAKEVAKILKYEFESNGTTEISDLCEKFPNKSHANRSHIWYYFMVQIGEEIFNEKLDEQLELKKRTMKAICDSLFHRTWNIIAQLRRRKSYNQLLTKMNKKGDIVCLLQARTMPDPVNSPLIRLPTPMPVEIAPLEDLQPFFNLIMTGEGMTKEFADAQNKRIQIQANNNDITMISLKKGTIFADGRMDMCKQVVGPDHIGPLCEAVGQAKCFQEDGNDITMISLKKGTIFADGRMDMCKQVVGPDHIGPLCEAVGQAKCFQEDDNDIPMISLKKGTIFADGRMDMCKQVVGPDHIGPLCEAVGQAKCFQEDDHDIPMISLQKGTIFADGRMDMCKQVVGPTHIGPLCEAVGQAKCFSSIQQAPLIRHFLLGNNVACQDKPEAAIHLANLIRLNRPIETFYLAGNCLTELSIGMITEALEFNTHVKALWLKRNPVGPEGAKKLGHYLASKSCTLRVLDLQNCALGDEGIDRFCEAIENRLEKEERNGNELSLKHLYIDANGITGQSTAFQRFCRLLTGPLRGLKTLYISINALGDQGILEISNALPFLSKLRFLSLGSNQITDDSILILFSSLSQCKNLKGLDLGCYKSTKDMGGISNFITEASIPLIWSWIYDHDLCEYIDIRNNAFKDQESLVEFVENLNQVMIDSGRKFTLQATQSNWVPNVNRKLMFSTHMNKQEVRMIRHTKRVVHIDSIYRNKM</sequence>
<dbReference type="WBParaSite" id="ACRNAN_scaffold3051.g6537.t1">
    <property type="protein sequence ID" value="ACRNAN_scaffold3051.g6537.t1"/>
    <property type="gene ID" value="ACRNAN_scaffold3051.g6537"/>
</dbReference>
<keyword evidence="2" id="KW-1185">Reference proteome</keyword>
<dbReference type="InterPro" id="IPR032675">
    <property type="entry name" value="LRR_dom_sf"/>
</dbReference>
<keyword evidence="1" id="KW-0677">Repeat</keyword>
<dbReference type="Proteomes" id="UP000887540">
    <property type="component" value="Unplaced"/>
</dbReference>
<reference evidence="3" key="1">
    <citation type="submission" date="2022-11" db="UniProtKB">
        <authorList>
            <consortium name="WormBaseParasite"/>
        </authorList>
    </citation>
    <scope>IDENTIFICATION</scope>
</reference>
<dbReference type="SMART" id="SM00368">
    <property type="entry name" value="LRR_RI"/>
    <property type="match status" value="5"/>
</dbReference>
<evidence type="ECO:0000313" key="2">
    <source>
        <dbReference type="Proteomes" id="UP000887540"/>
    </source>
</evidence>
<dbReference type="SUPFAM" id="SSF52047">
    <property type="entry name" value="RNI-like"/>
    <property type="match status" value="1"/>
</dbReference>
<organism evidence="2 3">
    <name type="scientific">Acrobeloides nanus</name>
    <dbReference type="NCBI Taxonomy" id="290746"/>
    <lineage>
        <taxon>Eukaryota</taxon>
        <taxon>Metazoa</taxon>
        <taxon>Ecdysozoa</taxon>
        <taxon>Nematoda</taxon>
        <taxon>Chromadorea</taxon>
        <taxon>Rhabditida</taxon>
        <taxon>Tylenchina</taxon>
        <taxon>Cephalobomorpha</taxon>
        <taxon>Cephaloboidea</taxon>
        <taxon>Cephalobidae</taxon>
        <taxon>Acrobeloides</taxon>
    </lineage>
</organism>
<dbReference type="PANTHER" id="PTHR24111:SF0">
    <property type="entry name" value="LEUCINE-RICH REPEAT-CONTAINING PROTEIN"/>
    <property type="match status" value="1"/>
</dbReference>
<dbReference type="PANTHER" id="PTHR24111">
    <property type="entry name" value="LEUCINE-RICH REPEAT-CONTAINING PROTEIN 34"/>
    <property type="match status" value="1"/>
</dbReference>
<dbReference type="InterPro" id="IPR052201">
    <property type="entry name" value="LRR-containing_regulator"/>
</dbReference>
<evidence type="ECO:0000256" key="1">
    <source>
        <dbReference type="ARBA" id="ARBA00022737"/>
    </source>
</evidence>
<dbReference type="InterPro" id="IPR001611">
    <property type="entry name" value="Leu-rich_rpt"/>
</dbReference>
<dbReference type="Gene3D" id="3.80.10.10">
    <property type="entry name" value="Ribonuclease Inhibitor"/>
    <property type="match status" value="1"/>
</dbReference>
<evidence type="ECO:0000313" key="3">
    <source>
        <dbReference type="WBParaSite" id="ACRNAN_scaffold3051.g6537.t1"/>
    </source>
</evidence>
<dbReference type="Pfam" id="PF13516">
    <property type="entry name" value="LRR_6"/>
    <property type="match status" value="3"/>
</dbReference>
<dbReference type="AlphaFoldDB" id="A0A914DN80"/>